<reference evidence="1 2" key="1">
    <citation type="submission" date="2019-03" db="EMBL/GenBank/DDBJ databases">
        <title>Seongchinamella monodicae gen. nov., sp. nov., a novel member of the Gammaproteobacteria isolated from a tidal mudflat of beach.</title>
        <authorList>
            <person name="Yang H.G."/>
            <person name="Kang J.W."/>
            <person name="Lee S.D."/>
        </authorList>
    </citation>
    <scope>NUCLEOTIDE SEQUENCE [LARGE SCALE GENOMIC DNA]</scope>
    <source>
        <strain evidence="1 2">GH4-78</strain>
    </source>
</reference>
<evidence type="ECO:0000313" key="2">
    <source>
        <dbReference type="Proteomes" id="UP000295554"/>
    </source>
</evidence>
<dbReference type="OrthoDB" id="5712323at2"/>
<protein>
    <submittedName>
        <fullName evidence="1">Uncharacterized protein</fullName>
    </submittedName>
</protein>
<dbReference type="AlphaFoldDB" id="A0A4R5LN45"/>
<name>A0A4R5LN45_9GAMM</name>
<keyword evidence="2" id="KW-1185">Reference proteome</keyword>
<comment type="caution">
    <text evidence="1">The sequence shown here is derived from an EMBL/GenBank/DDBJ whole genome shotgun (WGS) entry which is preliminary data.</text>
</comment>
<dbReference type="Proteomes" id="UP000295554">
    <property type="component" value="Unassembled WGS sequence"/>
</dbReference>
<dbReference type="RefSeq" id="WP_133215338.1">
    <property type="nucleotide sequence ID" value="NZ_SMSE01000005.1"/>
</dbReference>
<proteinExistence type="predicted"/>
<evidence type="ECO:0000313" key="1">
    <source>
        <dbReference type="EMBL" id="TDG11608.1"/>
    </source>
</evidence>
<gene>
    <name evidence="1" type="ORF">E2F43_18005</name>
</gene>
<sequence length="610" mass="66687">MSETPFTSPSGLYAFAECEAVDMQNGGVLLINKYSDAQLLVGAPVAHSMPMCRVFRTLEQHAQVLTASIPELAGQHADVMKVLNMLKDAGLMTTAESVCDRLNAPVPPPVDLPPTRVFIITCDRPAAVTRLLDSMLRAGNLTRHQALFLVDDSRDPANAEKNREAVEQFNLTCPLNMGYFGARESRQFMAGLIEQLPEQEASIRFLLDQDRWRGRETYGRVRNLTLLLSVGCRAIVMDDDVICAAVDSPYKKPGLQFGNLEREAEFYRDQQDILARTQRADFDPLGGHAQCLGLNMGQAIAKLSNGQPVQPQDLAGANSAYLSLWSAESPILVTQNGSMGDPGTPGTEWILTLDPASSKRLTEFPGGIEGALASRSYWLGQPRPTFTKMSVISQVSGLDNTQLLPPYFPVFRGEDYLFGAMTEFLHPHAAVLEHDWNVPHLPLEPRQGNPNPAPLSGRGKININKYITDHTSYQAGISAKSRLQALAALVANLSEMSDRALTSLFRQEVAGEQAAELKRLSSYLQDGSIRAPVWQEWLQQSASNIGAAMQVPAKVTDITGLPEAMTEQQVLATARELCAGYAPALSSWEKIRNAAGQLSRRITEQGSLDG</sequence>
<organism evidence="1 2">
    <name type="scientific">Seongchinamella unica</name>
    <dbReference type="NCBI Taxonomy" id="2547392"/>
    <lineage>
        <taxon>Bacteria</taxon>
        <taxon>Pseudomonadati</taxon>
        <taxon>Pseudomonadota</taxon>
        <taxon>Gammaproteobacteria</taxon>
        <taxon>Cellvibrionales</taxon>
        <taxon>Halieaceae</taxon>
        <taxon>Seongchinamella</taxon>
    </lineage>
</organism>
<accession>A0A4R5LN45</accession>
<dbReference type="EMBL" id="SMSE01000005">
    <property type="protein sequence ID" value="TDG11608.1"/>
    <property type="molecule type" value="Genomic_DNA"/>
</dbReference>